<evidence type="ECO:0000259" key="7">
    <source>
        <dbReference type="Pfam" id="PF25967"/>
    </source>
</evidence>
<accession>A0A212L8U4</accession>
<evidence type="ECO:0000313" key="8">
    <source>
        <dbReference type="EMBL" id="SCM73994.1"/>
    </source>
</evidence>
<dbReference type="EMBL" id="FMJD01000005">
    <property type="protein sequence ID" value="SCM73994.1"/>
    <property type="molecule type" value="Genomic_DNA"/>
</dbReference>
<dbReference type="InterPro" id="IPR058625">
    <property type="entry name" value="MdtA-like_BSH"/>
</dbReference>
<evidence type="ECO:0000256" key="3">
    <source>
        <dbReference type="ARBA" id="ARBA00022448"/>
    </source>
</evidence>
<dbReference type="Pfam" id="PF25917">
    <property type="entry name" value="BSH_RND"/>
    <property type="match status" value="1"/>
</dbReference>
<dbReference type="PANTHER" id="PTHR30469">
    <property type="entry name" value="MULTIDRUG RESISTANCE PROTEIN MDTA"/>
    <property type="match status" value="1"/>
</dbReference>
<feature type="domain" description="Multidrug resistance protein MdtA-like barrel-sandwich hybrid" evidence="6">
    <location>
        <begin position="48"/>
        <end position="179"/>
    </location>
</feature>
<comment type="similarity">
    <text evidence="2">Belongs to the membrane fusion protein (MFP) (TC 8.A.1) family.</text>
</comment>
<proteinExistence type="inferred from homology"/>
<dbReference type="Gene3D" id="2.40.420.20">
    <property type="match status" value="1"/>
</dbReference>
<evidence type="ECO:0000256" key="4">
    <source>
        <dbReference type="SAM" id="Coils"/>
    </source>
</evidence>
<dbReference type="NCBIfam" id="TIGR01730">
    <property type="entry name" value="RND_mfp"/>
    <property type="match status" value="1"/>
</dbReference>
<dbReference type="Pfam" id="PF25967">
    <property type="entry name" value="RND-MFP_C"/>
    <property type="match status" value="1"/>
</dbReference>
<evidence type="ECO:0000256" key="5">
    <source>
        <dbReference type="SAM" id="SignalP"/>
    </source>
</evidence>
<gene>
    <name evidence="8" type="ORF">KL86PLE_130044</name>
</gene>
<feature type="domain" description="Multidrug resistance protein MdtA-like C-terminal permuted SH3" evidence="7">
    <location>
        <begin position="261"/>
        <end position="315"/>
    </location>
</feature>
<dbReference type="PANTHER" id="PTHR30469:SF36">
    <property type="entry name" value="BLL3903 PROTEIN"/>
    <property type="match status" value="1"/>
</dbReference>
<dbReference type="GO" id="GO:0015562">
    <property type="term" value="F:efflux transmembrane transporter activity"/>
    <property type="evidence" value="ECO:0007669"/>
    <property type="project" value="TreeGrafter"/>
</dbReference>
<evidence type="ECO:0000256" key="2">
    <source>
        <dbReference type="ARBA" id="ARBA00009477"/>
    </source>
</evidence>
<name>A0A212L8U4_9HYPH</name>
<dbReference type="RefSeq" id="WP_288199628.1">
    <property type="nucleotide sequence ID" value="NZ_LT608334.1"/>
</dbReference>
<feature type="coiled-coil region" evidence="4">
    <location>
        <begin position="84"/>
        <end position="142"/>
    </location>
</feature>
<keyword evidence="3" id="KW-0813">Transport</keyword>
<feature type="signal peptide" evidence="5">
    <location>
        <begin position="1"/>
        <end position="19"/>
    </location>
</feature>
<sequence length="317" mass="33118">MRFILAGFVSLCLVSPAEAGTLVVQPVAVPEWKAVYGRVEARDSLAARARVGGTLVSLDVSEGDPVKAGQRIAVVRDDKIDFQISALDAQLKALGAQLQNAEAELARGQTLVDKGVSTSQRLDQLRTQVEVFRGQIAAAEAQRQVVVQQGAEGDVLAPADGKVLTVPVTRGSVVMAGETVVTLGGGGFFLRLSIPERHAALLEQGASLAVEATGGILEGRLAKIYPQIEGGRVTADVEVPNLPTDFVDARLLVRVPVGTRQAISVPADAITSRSGIDTLRVVSDSGEADRTVVLGERHDGQVEILSGLAAGDTVVLP</sequence>
<evidence type="ECO:0000256" key="1">
    <source>
        <dbReference type="ARBA" id="ARBA00004196"/>
    </source>
</evidence>
<reference evidence="8" key="1">
    <citation type="submission" date="2016-08" db="EMBL/GenBank/DDBJ databases">
        <authorList>
            <person name="Seilhamer J.J."/>
        </authorList>
    </citation>
    <scope>NUCLEOTIDE SEQUENCE</scope>
    <source>
        <strain evidence="8">86</strain>
    </source>
</reference>
<dbReference type="SUPFAM" id="SSF111369">
    <property type="entry name" value="HlyD-like secretion proteins"/>
    <property type="match status" value="1"/>
</dbReference>
<dbReference type="InterPro" id="IPR006143">
    <property type="entry name" value="RND_pump_MFP"/>
</dbReference>
<keyword evidence="4" id="KW-0175">Coiled coil</keyword>
<keyword evidence="5" id="KW-0732">Signal</keyword>
<dbReference type="Gene3D" id="1.10.287.470">
    <property type="entry name" value="Helix hairpin bin"/>
    <property type="match status" value="1"/>
</dbReference>
<feature type="chain" id="PRO_5012194366" evidence="5">
    <location>
        <begin position="20"/>
        <end position="317"/>
    </location>
</feature>
<evidence type="ECO:0000259" key="6">
    <source>
        <dbReference type="Pfam" id="PF25917"/>
    </source>
</evidence>
<comment type="subcellular location">
    <subcellularLocation>
        <location evidence="1">Cell envelope</location>
    </subcellularLocation>
</comment>
<organism evidence="8">
    <name type="scientific">uncultured Pleomorphomonas sp</name>
    <dbReference type="NCBI Taxonomy" id="442121"/>
    <lineage>
        <taxon>Bacteria</taxon>
        <taxon>Pseudomonadati</taxon>
        <taxon>Pseudomonadota</taxon>
        <taxon>Alphaproteobacteria</taxon>
        <taxon>Hyphomicrobiales</taxon>
        <taxon>Pleomorphomonadaceae</taxon>
        <taxon>Pleomorphomonas</taxon>
        <taxon>environmental samples</taxon>
    </lineage>
</organism>
<dbReference type="AlphaFoldDB" id="A0A212L8U4"/>
<dbReference type="InterPro" id="IPR058627">
    <property type="entry name" value="MdtA-like_C"/>
</dbReference>
<dbReference type="GO" id="GO:1990281">
    <property type="term" value="C:efflux pump complex"/>
    <property type="evidence" value="ECO:0007669"/>
    <property type="project" value="TreeGrafter"/>
</dbReference>
<protein>
    <submittedName>
        <fullName evidence="8">RND family efflux transporter MFP subunit</fullName>
    </submittedName>
</protein>
<dbReference type="Gene3D" id="2.40.50.100">
    <property type="match status" value="1"/>
</dbReference>